<dbReference type="Pfam" id="PF00672">
    <property type="entry name" value="HAMP"/>
    <property type="match status" value="1"/>
</dbReference>
<dbReference type="PANTHER" id="PTHR34220:SF7">
    <property type="entry name" value="SENSOR HISTIDINE KINASE YPDA"/>
    <property type="match status" value="1"/>
</dbReference>
<evidence type="ECO:0000256" key="10">
    <source>
        <dbReference type="ARBA" id="ARBA00023012"/>
    </source>
</evidence>
<organism evidence="15 16">
    <name type="scientific">Paenibacillus contaminans</name>
    <dbReference type="NCBI Taxonomy" id="450362"/>
    <lineage>
        <taxon>Bacteria</taxon>
        <taxon>Bacillati</taxon>
        <taxon>Bacillota</taxon>
        <taxon>Bacilli</taxon>
        <taxon>Bacillales</taxon>
        <taxon>Paenibacillaceae</taxon>
        <taxon>Paenibacillus</taxon>
    </lineage>
</organism>
<dbReference type="SUPFAM" id="SSF55874">
    <property type="entry name" value="ATPase domain of HSP90 chaperone/DNA topoisomerase II/histidine kinase"/>
    <property type="match status" value="1"/>
</dbReference>
<dbReference type="Gene3D" id="3.30.565.10">
    <property type="entry name" value="Histidine kinase-like ATPase, C-terminal domain"/>
    <property type="match status" value="1"/>
</dbReference>
<dbReference type="GO" id="GO:0005886">
    <property type="term" value="C:plasma membrane"/>
    <property type="evidence" value="ECO:0007669"/>
    <property type="project" value="UniProtKB-SubCell"/>
</dbReference>
<evidence type="ECO:0000256" key="12">
    <source>
        <dbReference type="SAM" id="Phobius"/>
    </source>
</evidence>
<evidence type="ECO:0000313" key="15">
    <source>
        <dbReference type="EMBL" id="RAV14829.1"/>
    </source>
</evidence>
<evidence type="ECO:0000256" key="8">
    <source>
        <dbReference type="ARBA" id="ARBA00022777"/>
    </source>
</evidence>
<evidence type="ECO:0000256" key="4">
    <source>
        <dbReference type="ARBA" id="ARBA00022475"/>
    </source>
</evidence>
<dbReference type="InterPro" id="IPR003594">
    <property type="entry name" value="HATPase_dom"/>
</dbReference>
<gene>
    <name evidence="15" type="ORF">DQG23_30830</name>
</gene>
<keyword evidence="12" id="KW-1133">Transmembrane helix</keyword>
<comment type="subcellular location">
    <subcellularLocation>
        <location evidence="2">Cell membrane</location>
        <topology evidence="2">Multi-pass membrane protein</topology>
    </subcellularLocation>
</comment>
<comment type="caution">
    <text evidence="15">The sequence shown here is derived from an EMBL/GenBank/DDBJ whole genome shotgun (WGS) entry which is preliminary data.</text>
</comment>
<dbReference type="Gene3D" id="6.10.340.10">
    <property type="match status" value="1"/>
</dbReference>
<evidence type="ECO:0000259" key="14">
    <source>
        <dbReference type="PROSITE" id="PS50885"/>
    </source>
</evidence>
<dbReference type="PRINTS" id="PR00344">
    <property type="entry name" value="BCTRLSENSOR"/>
</dbReference>
<keyword evidence="4" id="KW-1003">Cell membrane</keyword>
<dbReference type="CDD" id="cd06225">
    <property type="entry name" value="HAMP"/>
    <property type="match status" value="1"/>
</dbReference>
<reference evidence="15 16" key="1">
    <citation type="journal article" date="2009" name="Int. J. Syst. Evol. Microbiol.">
        <title>Paenibacillus contaminans sp. nov., isolated from a contaminated laboratory plate.</title>
        <authorList>
            <person name="Chou J.H."/>
            <person name="Lee J.H."/>
            <person name="Lin M.C."/>
            <person name="Chang P.S."/>
            <person name="Arun A.B."/>
            <person name="Young C.C."/>
            <person name="Chen W.M."/>
        </authorList>
    </citation>
    <scope>NUCLEOTIDE SEQUENCE [LARGE SCALE GENOMIC DNA]</scope>
    <source>
        <strain evidence="15 16">CKOBP-6</strain>
    </source>
</reference>
<dbReference type="EMBL" id="QMFB01000025">
    <property type="protein sequence ID" value="RAV14829.1"/>
    <property type="molecule type" value="Genomic_DNA"/>
</dbReference>
<feature type="domain" description="HAMP" evidence="14">
    <location>
        <begin position="318"/>
        <end position="370"/>
    </location>
</feature>
<keyword evidence="12" id="KW-0812">Transmembrane</keyword>
<feature type="transmembrane region" description="Helical" evidence="12">
    <location>
        <begin position="294"/>
        <end position="320"/>
    </location>
</feature>
<dbReference type="AlphaFoldDB" id="A0A329M3U0"/>
<dbReference type="PROSITE" id="PS50885">
    <property type="entry name" value="HAMP"/>
    <property type="match status" value="1"/>
</dbReference>
<evidence type="ECO:0000259" key="13">
    <source>
        <dbReference type="PROSITE" id="PS50109"/>
    </source>
</evidence>
<dbReference type="InterPro" id="IPR010559">
    <property type="entry name" value="Sig_transdc_His_kin_internal"/>
</dbReference>
<evidence type="ECO:0000256" key="5">
    <source>
        <dbReference type="ARBA" id="ARBA00022553"/>
    </source>
</evidence>
<keyword evidence="5" id="KW-0597">Phosphoprotein</keyword>
<name>A0A329M3U0_9BACL</name>
<feature type="transmembrane region" description="Helical" evidence="12">
    <location>
        <begin position="35"/>
        <end position="60"/>
    </location>
</feature>
<accession>A0A329M3U0</accession>
<evidence type="ECO:0000256" key="2">
    <source>
        <dbReference type="ARBA" id="ARBA00004651"/>
    </source>
</evidence>
<protein>
    <recommendedName>
        <fullName evidence="3">histidine kinase</fullName>
        <ecNumber evidence="3">2.7.13.3</ecNumber>
    </recommendedName>
</protein>
<dbReference type="SMART" id="SM00387">
    <property type="entry name" value="HATPase_c"/>
    <property type="match status" value="1"/>
</dbReference>
<evidence type="ECO:0000256" key="11">
    <source>
        <dbReference type="ARBA" id="ARBA00023136"/>
    </source>
</evidence>
<dbReference type="Pfam" id="PF02518">
    <property type="entry name" value="HATPase_c"/>
    <property type="match status" value="1"/>
</dbReference>
<keyword evidence="10" id="KW-0902">Two-component regulatory system</keyword>
<keyword evidence="7" id="KW-0547">Nucleotide-binding</keyword>
<feature type="domain" description="Histidine kinase" evidence="13">
    <location>
        <begin position="481"/>
        <end position="574"/>
    </location>
</feature>
<dbReference type="EC" id="2.7.13.3" evidence="3"/>
<keyword evidence="8" id="KW-0418">Kinase</keyword>
<dbReference type="GO" id="GO:0005524">
    <property type="term" value="F:ATP binding"/>
    <property type="evidence" value="ECO:0007669"/>
    <property type="project" value="UniProtKB-KW"/>
</dbReference>
<evidence type="ECO:0000256" key="6">
    <source>
        <dbReference type="ARBA" id="ARBA00022679"/>
    </source>
</evidence>
<dbReference type="SUPFAM" id="SSF158472">
    <property type="entry name" value="HAMP domain-like"/>
    <property type="match status" value="1"/>
</dbReference>
<evidence type="ECO:0000256" key="9">
    <source>
        <dbReference type="ARBA" id="ARBA00022840"/>
    </source>
</evidence>
<dbReference type="SMART" id="SM00304">
    <property type="entry name" value="HAMP"/>
    <property type="match status" value="1"/>
</dbReference>
<evidence type="ECO:0000256" key="7">
    <source>
        <dbReference type="ARBA" id="ARBA00022741"/>
    </source>
</evidence>
<keyword evidence="11 12" id="KW-0472">Membrane</keyword>
<dbReference type="Proteomes" id="UP000250369">
    <property type="component" value="Unassembled WGS sequence"/>
</dbReference>
<dbReference type="InterPro" id="IPR003660">
    <property type="entry name" value="HAMP_dom"/>
</dbReference>
<evidence type="ECO:0000256" key="3">
    <source>
        <dbReference type="ARBA" id="ARBA00012438"/>
    </source>
</evidence>
<keyword evidence="16" id="KW-1185">Reference proteome</keyword>
<dbReference type="InterPro" id="IPR050640">
    <property type="entry name" value="Bact_2-comp_sensor_kinase"/>
</dbReference>
<sequence length="581" mass="66843">MSSNTGSCSQRKKISRRGEPMNLFRRLWMHFTSRLLYRMVVIYSLLVVTPLIVIISLFYFRSTEIIETKIRETTNQTLVETADKIDGNLKLFKQKADTISRSIFANRILKHENDPEIYALSDEEKTLYKEQLKELLNDEVAADEMIDAIYIFTEKGTMYASSGAVEVDSYPALTYIAHEVPGQLGWAFFTDHRRLMSAMEIKYDSTEKKIGLISIALKPQKVFDMYATYSNESFFIANSGNLILSASDINLIDTRLNLADDNETIVNKRTSLYSGFVYYSIITKKMLNKEIEDLAYFAAWITFAAWVAALILTIFVLRYVTNPLVRLARLMRRAEREDFEQMKGIRTRDEIAQVCNSFNRLIREIQSLIQEVYKTELLKKEADLKAIKMHLNPHFLYNTLESMRILAREAGSKEVPEMIRSLSKILRFSISPADDFIPLETELNLADSYLQLHKYRYKDRLNWLTEVEKELAAVKVPKLILQPIVENAVVHGIDQTDRPGIICIRAYERDYDLWLEVEDNGPGIVKKSTPGGLGTGLENVTSRIQIYYGREYGVTTENKPEGGTIVRIRLPITLEQEGDVQ</sequence>
<dbReference type="Pfam" id="PF06580">
    <property type="entry name" value="His_kinase"/>
    <property type="match status" value="1"/>
</dbReference>
<keyword evidence="6" id="KW-0808">Transferase</keyword>
<dbReference type="GO" id="GO:0000155">
    <property type="term" value="F:phosphorelay sensor kinase activity"/>
    <property type="evidence" value="ECO:0007669"/>
    <property type="project" value="InterPro"/>
</dbReference>
<proteinExistence type="predicted"/>
<dbReference type="InterPro" id="IPR036890">
    <property type="entry name" value="HATPase_C_sf"/>
</dbReference>
<evidence type="ECO:0000313" key="16">
    <source>
        <dbReference type="Proteomes" id="UP000250369"/>
    </source>
</evidence>
<comment type="catalytic activity">
    <reaction evidence="1">
        <text>ATP + protein L-histidine = ADP + protein N-phospho-L-histidine.</text>
        <dbReference type="EC" id="2.7.13.3"/>
    </reaction>
</comment>
<evidence type="ECO:0000256" key="1">
    <source>
        <dbReference type="ARBA" id="ARBA00000085"/>
    </source>
</evidence>
<keyword evidence="9" id="KW-0067">ATP-binding</keyword>
<dbReference type="InterPro" id="IPR005467">
    <property type="entry name" value="His_kinase_dom"/>
</dbReference>
<dbReference type="PROSITE" id="PS50109">
    <property type="entry name" value="HIS_KIN"/>
    <property type="match status" value="1"/>
</dbReference>
<dbReference type="InterPro" id="IPR004358">
    <property type="entry name" value="Sig_transdc_His_kin-like_C"/>
</dbReference>
<dbReference type="PANTHER" id="PTHR34220">
    <property type="entry name" value="SENSOR HISTIDINE KINASE YPDA"/>
    <property type="match status" value="1"/>
</dbReference>